<name>A0AAV2J8K3_KNICA</name>
<evidence type="ECO:0000313" key="1">
    <source>
        <dbReference type="EMBL" id="CAL1573914.1"/>
    </source>
</evidence>
<dbReference type="EMBL" id="OZ035833">
    <property type="protein sequence ID" value="CAL1573914.1"/>
    <property type="molecule type" value="Genomic_DNA"/>
</dbReference>
<reference evidence="1 2" key="1">
    <citation type="submission" date="2024-04" db="EMBL/GenBank/DDBJ databases">
        <authorList>
            <person name="Waldvogel A.-M."/>
            <person name="Schoenle A."/>
        </authorList>
    </citation>
    <scope>NUCLEOTIDE SEQUENCE [LARGE SCALE GENOMIC DNA]</scope>
</reference>
<dbReference type="AlphaFoldDB" id="A0AAV2J8K3"/>
<accession>A0AAV2J8K3</accession>
<evidence type="ECO:0000313" key="2">
    <source>
        <dbReference type="Proteomes" id="UP001497482"/>
    </source>
</evidence>
<proteinExistence type="predicted"/>
<sequence>MGQLCNKMKACPYFEDLRQYYKSTRTRSKRCCSKGMTQVSRELKDWKFYRDGPLRLGTAELWRKREANTVQEIGQHASLCCCPWAELLHGWVRHCRSSYETTWRPYRPSDSASERVRTES</sequence>
<protein>
    <submittedName>
        <fullName evidence="1">Uncharacterized protein</fullName>
    </submittedName>
</protein>
<dbReference type="Proteomes" id="UP001497482">
    <property type="component" value="Chromosome 11"/>
</dbReference>
<organism evidence="1 2">
    <name type="scientific">Knipowitschia caucasica</name>
    <name type="common">Caucasian dwarf goby</name>
    <name type="synonym">Pomatoschistus caucasicus</name>
    <dbReference type="NCBI Taxonomy" id="637954"/>
    <lineage>
        <taxon>Eukaryota</taxon>
        <taxon>Metazoa</taxon>
        <taxon>Chordata</taxon>
        <taxon>Craniata</taxon>
        <taxon>Vertebrata</taxon>
        <taxon>Euteleostomi</taxon>
        <taxon>Actinopterygii</taxon>
        <taxon>Neopterygii</taxon>
        <taxon>Teleostei</taxon>
        <taxon>Neoteleostei</taxon>
        <taxon>Acanthomorphata</taxon>
        <taxon>Gobiaria</taxon>
        <taxon>Gobiiformes</taxon>
        <taxon>Gobioidei</taxon>
        <taxon>Gobiidae</taxon>
        <taxon>Gobiinae</taxon>
        <taxon>Knipowitschia</taxon>
    </lineage>
</organism>
<gene>
    <name evidence="1" type="ORF">KC01_LOCUS5717</name>
</gene>
<keyword evidence="2" id="KW-1185">Reference proteome</keyword>